<feature type="region of interest" description="Disordered" evidence="1">
    <location>
        <begin position="22"/>
        <end position="191"/>
    </location>
</feature>
<organism evidence="2 3">
    <name type="scientific">Lacimonas salitolerans</name>
    <dbReference type="NCBI Taxonomy" id="1323750"/>
    <lineage>
        <taxon>Bacteria</taxon>
        <taxon>Pseudomonadati</taxon>
        <taxon>Pseudomonadota</taxon>
        <taxon>Alphaproteobacteria</taxon>
        <taxon>Rhodobacterales</taxon>
        <taxon>Paracoccaceae</taxon>
        <taxon>Lacimonas</taxon>
    </lineage>
</organism>
<proteinExistence type="predicted"/>
<keyword evidence="3" id="KW-1185">Reference proteome</keyword>
<evidence type="ECO:0008006" key="4">
    <source>
        <dbReference type="Google" id="ProtNLM"/>
    </source>
</evidence>
<name>A0ABW4EIG8_9RHOB</name>
<evidence type="ECO:0000256" key="1">
    <source>
        <dbReference type="SAM" id="MobiDB-lite"/>
    </source>
</evidence>
<dbReference type="Proteomes" id="UP001597186">
    <property type="component" value="Unassembled WGS sequence"/>
</dbReference>
<sequence length="248" mass="26867">MSDPLKTTDIEDVLSSIRRLVSEEARPKQAAAPTPERGKLVLTPALRVSEPTQQEDAPEAGRKEDDDPAYVLEDAVSEEVTEPLPEAEAVDPHADAPDPGPVATALEWEDHQPEQSEPASDEPATQHTPPATQPSEGAQVEAEDTEATQDWSGTLYGAAAMPDAQDDAAVADAPDPQPSANQTTTDEGSHFDFLAEDDGLIDEEALRELVAEIVRQELQGALGERITRNVRKLVRREIHRALSSQEFD</sequence>
<dbReference type="EMBL" id="JBHUDD010000057">
    <property type="protein sequence ID" value="MFD1509979.1"/>
    <property type="molecule type" value="Genomic_DNA"/>
</dbReference>
<protein>
    <recommendedName>
        <fullName evidence="4">Glycerol-3-phosphate dehydrogenase</fullName>
    </recommendedName>
</protein>
<dbReference type="RefSeq" id="WP_379915670.1">
    <property type="nucleotide sequence ID" value="NZ_JBHUDD010000057.1"/>
</dbReference>
<comment type="caution">
    <text evidence="2">The sequence shown here is derived from an EMBL/GenBank/DDBJ whole genome shotgun (WGS) entry which is preliminary data.</text>
</comment>
<evidence type="ECO:0000313" key="2">
    <source>
        <dbReference type="EMBL" id="MFD1509979.1"/>
    </source>
</evidence>
<feature type="compositionally biased region" description="Low complexity" evidence="1">
    <location>
        <begin position="158"/>
        <end position="180"/>
    </location>
</feature>
<evidence type="ECO:0000313" key="3">
    <source>
        <dbReference type="Proteomes" id="UP001597186"/>
    </source>
</evidence>
<feature type="compositionally biased region" description="Low complexity" evidence="1">
    <location>
        <begin position="123"/>
        <end position="134"/>
    </location>
</feature>
<reference evidence="3" key="1">
    <citation type="journal article" date="2019" name="Int. J. Syst. Evol. Microbiol.">
        <title>The Global Catalogue of Microorganisms (GCM) 10K type strain sequencing project: providing services to taxonomists for standard genome sequencing and annotation.</title>
        <authorList>
            <consortium name="The Broad Institute Genomics Platform"/>
            <consortium name="The Broad Institute Genome Sequencing Center for Infectious Disease"/>
            <person name="Wu L."/>
            <person name="Ma J."/>
        </authorList>
    </citation>
    <scope>NUCLEOTIDE SEQUENCE [LARGE SCALE GENOMIC DNA]</scope>
    <source>
        <strain evidence="3">CGMCC 1.12477</strain>
    </source>
</reference>
<accession>A0ABW4EIG8</accession>
<gene>
    <name evidence="2" type="ORF">ACFTOW_11250</name>
</gene>